<evidence type="ECO:0000313" key="11">
    <source>
        <dbReference type="Proteomes" id="UP000243679"/>
    </source>
</evidence>
<dbReference type="InterPro" id="IPR011603">
    <property type="entry name" value="2oxoglutarate_DH_E1"/>
</dbReference>
<keyword evidence="7" id="KW-0786">Thiamine pyrophosphate</keyword>
<dbReference type="CDD" id="cd02016">
    <property type="entry name" value="TPP_E1_OGDC_like"/>
    <property type="match status" value="1"/>
</dbReference>
<feature type="domain" description="Transketolase-like pyrimidine-binding" evidence="9">
    <location>
        <begin position="592"/>
        <end position="784"/>
    </location>
</feature>
<dbReference type="Gene3D" id="3.40.50.970">
    <property type="match status" value="1"/>
</dbReference>
<dbReference type="PANTHER" id="PTHR23152">
    <property type="entry name" value="2-OXOGLUTARATE DEHYDROGENASE"/>
    <property type="match status" value="1"/>
</dbReference>
<dbReference type="EMBL" id="AP014836">
    <property type="protein sequence ID" value="BAW81034.1"/>
    <property type="molecule type" value="Genomic_DNA"/>
</dbReference>
<dbReference type="InterPro" id="IPR005475">
    <property type="entry name" value="Transketolase-like_Pyr-bd"/>
</dbReference>
<evidence type="ECO:0000256" key="1">
    <source>
        <dbReference type="ARBA" id="ARBA00001964"/>
    </source>
</evidence>
<dbReference type="KEGG" id="ntt:TAO_1664"/>
<sequence>MSTSVKKQAIVSPLYVANAAYLEDLYEIYLKDPHSVSIPWRDWFDQIQNNPSEQHAISMPLSYSPVPAIQPTSPRRIATTAETAAKQAAVLQLINAYRFRGHQKANIDPLHFYERPEIPDLDPAFYGLTKEDEDTSFCTGSFIGLDRAPLQEILNVIKQIYCSTIGAEYMHITETAEKRWIQDYLERSRANRVLTTELKHHILERLTAAEGLEHYLHTKYIGQKRFSLEGGDSLIPLLDNLILRAGNKRVEEIVIGMTHRGRLNVLVNILGKLPRDLFMEFEGHHESDNQHSGDVKYHLGFSSDIDTPGGLVHIALAFNPSHLEIIGPVVEGSVRARQQRRGDELGDKVLPVLIHGDSAFAGQGVVMENFNMSQSRGFHTGGTVHIVINNQIGFTTSNPLDTRSSVYCTDVAKMVQAPIFHVNGDDPDAVIFITNLAFDYRMAFKKDVVIDLVCYRRQGHNEADEPAVTQPLMYQKIRVHPTTRYLYAEQLIAQGVIAPEDPDRMLEDYRKILEQGINVAPRIIGNQHSFKVNWKVFLGTVWDQPVETGVSLPRLQDLATGVNQIPEEFKLHSRVSNIWADRHKMATGTLPVDWGFAEILAYATLLDEDYSVRLTGQDSSRGTFFHRHAMIHNQKDGSTYTPLAHLNPKVKFSVIDSLLSEEAVLAFEYGYAAAEPNTLVIWEAQFGDFMNGAQVVIDQFISSGEAKWSRLCGLTLFLPHGYEGQGPEHSSARLERFLQLCAEHNIQVCVVTTPAQIFHVLRRQMLRPYRKPLVVMMPKSLLRHRLSVSSLDDFTSGTFQLIIGEMDDINPDLVGRVILCCGKVYYDLLQARRAQQQHNVAILRLEQLYPFPKQRLEEELKYYGNAKEIIWCQEEPQNQGAWDLLQHRLQGCLHQNQTLYYRGRPSSAAPAVGYFNLHVKQQQTLIAEALGKVEGRG</sequence>
<accession>A0A1Q2SPH0</accession>
<dbReference type="Gene3D" id="3.40.50.11610">
    <property type="entry name" value="Multifunctional 2-oxoglutarate metabolism enzyme, C-terminal domain"/>
    <property type="match status" value="1"/>
</dbReference>
<comment type="function">
    <text evidence="2">E1 component of the 2-oxoglutarate dehydrogenase (OGDH) complex which catalyzes the decarboxylation of 2-oxoglutarate, the first step in the conversion of 2-oxoglutarate to succinyl-CoA and CO(2).</text>
</comment>
<dbReference type="EC" id="1.2.4.2" evidence="4"/>
<dbReference type="NCBIfam" id="NF006914">
    <property type="entry name" value="PRK09404.1"/>
    <property type="match status" value="1"/>
</dbReference>
<evidence type="ECO:0000256" key="8">
    <source>
        <dbReference type="ARBA" id="ARBA00030680"/>
    </source>
</evidence>
<evidence type="ECO:0000256" key="2">
    <source>
        <dbReference type="ARBA" id="ARBA00003906"/>
    </source>
</evidence>
<dbReference type="GO" id="GO:0006099">
    <property type="term" value="P:tricarboxylic acid cycle"/>
    <property type="evidence" value="ECO:0007669"/>
    <property type="project" value="TreeGrafter"/>
</dbReference>
<dbReference type="AlphaFoldDB" id="A0A1Q2SPH0"/>
<evidence type="ECO:0000256" key="4">
    <source>
        <dbReference type="ARBA" id="ARBA00012280"/>
    </source>
</evidence>
<dbReference type="GO" id="GO:0045252">
    <property type="term" value="C:oxoglutarate dehydrogenase complex"/>
    <property type="evidence" value="ECO:0007669"/>
    <property type="project" value="TreeGrafter"/>
</dbReference>
<name>A0A1Q2SPH0_9GAMM</name>
<dbReference type="FunFam" id="3.40.50.970:FF:000014">
    <property type="entry name" value="2-oxoglutarate dehydrogenase E1 component"/>
    <property type="match status" value="1"/>
</dbReference>
<dbReference type="InterPro" id="IPR029061">
    <property type="entry name" value="THDP-binding"/>
</dbReference>
<dbReference type="Proteomes" id="UP000243679">
    <property type="component" value="Chromosome"/>
</dbReference>
<proteinExistence type="inferred from homology"/>
<comment type="cofactor">
    <cofactor evidence="1">
        <name>thiamine diphosphate</name>
        <dbReference type="ChEBI" id="CHEBI:58937"/>
    </cofactor>
</comment>
<dbReference type="NCBIfam" id="TIGR00239">
    <property type="entry name" value="2oxo_dh_E1"/>
    <property type="match status" value="1"/>
</dbReference>
<dbReference type="InterPro" id="IPR032106">
    <property type="entry name" value="2-oxogl_dehyd_N"/>
</dbReference>
<dbReference type="InterPro" id="IPR031717">
    <property type="entry name" value="ODO-1/KGD_C"/>
</dbReference>
<organism evidence="10 11">
    <name type="scientific">Candidatus Nitrosoglobus terrae</name>
    <dbReference type="NCBI Taxonomy" id="1630141"/>
    <lineage>
        <taxon>Bacteria</taxon>
        <taxon>Pseudomonadati</taxon>
        <taxon>Pseudomonadota</taxon>
        <taxon>Gammaproteobacteria</taxon>
        <taxon>Chromatiales</taxon>
        <taxon>Chromatiaceae</taxon>
        <taxon>Candidatus Nitrosoglobus</taxon>
    </lineage>
</organism>
<evidence type="ECO:0000256" key="6">
    <source>
        <dbReference type="ARBA" id="ARBA00023002"/>
    </source>
</evidence>
<dbReference type="OrthoDB" id="9759785at2"/>
<dbReference type="NCBIfam" id="NF008907">
    <property type="entry name" value="PRK12270.1"/>
    <property type="match status" value="1"/>
</dbReference>
<dbReference type="GO" id="GO:0004591">
    <property type="term" value="F:oxoglutarate dehydrogenase (succinyl-transferring) activity"/>
    <property type="evidence" value="ECO:0007669"/>
    <property type="project" value="UniProtKB-EC"/>
</dbReference>
<gene>
    <name evidence="10" type="ORF">TAO_1664</name>
</gene>
<keyword evidence="11" id="KW-1185">Reference proteome</keyword>
<keyword evidence="6" id="KW-0560">Oxidoreductase</keyword>
<reference evidence="10 11" key="1">
    <citation type="journal article" date="2017" name="ISME J.">
        <title>An acid-tolerant ammonia-oxidizing ?-proteobacterium from soil.</title>
        <authorList>
            <person name="Hayatsu M."/>
            <person name="Tago K."/>
            <person name="Uchiyama I."/>
            <person name="Toyoda A."/>
            <person name="Wang Y."/>
            <person name="Shimomura Y."/>
            <person name="Okubo T."/>
            <person name="Kurisu F."/>
            <person name="Hirono Y."/>
            <person name="Nonaka K."/>
            <person name="Akiyama H."/>
            <person name="Itoh T."/>
            <person name="Takami H."/>
        </authorList>
    </citation>
    <scope>NUCLEOTIDE SEQUENCE [LARGE SCALE GENOMIC DNA]</scope>
    <source>
        <strain evidence="10 11">TAO100</strain>
    </source>
</reference>
<evidence type="ECO:0000256" key="5">
    <source>
        <dbReference type="ARBA" id="ARBA00013321"/>
    </source>
</evidence>
<dbReference type="SUPFAM" id="SSF52518">
    <property type="entry name" value="Thiamin diphosphate-binding fold (THDP-binding)"/>
    <property type="match status" value="2"/>
</dbReference>
<dbReference type="Pfam" id="PF16870">
    <property type="entry name" value="OxoGdeHyase_C"/>
    <property type="match status" value="1"/>
</dbReference>
<dbReference type="InterPro" id="IPR001017">
    <property type="entry name" value="DH_E1"/>
</dbReference>
<dbReference type="Pfam" id="PF16078">
    <property type="entry name" value="2-oxogl_dehyd_N"/>
    <property type="match status" value="1"/>
</dbReference>
<evidence type="ECO:0000256" key="3">
    <source>
        <dbReference type="ARBA" id="ARBA00006936"/>
    </source>
</evidence>
<dbReference type="GO" id="GO:0005829">
    <property type="term" value="C:cytosol"/>
    <property type="evidence" value="ECO:0007669"/>
    <property type="project" value="TreeGrafter"/>
</dbReference>
<dbReference type="Pfam" id="PF02779">
    <property type="entry name" value="Transket_pyr"/>
    <property type="match status" value="1"/>
</dbReference>
<dbReference type="RefSeq" id="WP_096527515.1">
    <property type="nucleotide sequence ID" value="NZ_AP014836.1"/>
</dbReference>
<dbReference type="PANTHER" id="PTHR23152:SF4">
    <property type="entry name" value="2-OXOADIPATE DEHYDROGENASE COMPLEX COMPONENT E1"/>
    <property type="match status" value="1"/>
</dbReference>
<dbReference type="GO" id="GO:0030976">
    <property type="term" value="F:thiamine pyrophosphate binding"/>
    <property type="evidence" value="ECO:0007669"/>
    <property type="project" value="InterPro"/>
</dbReference>
<comment type="similarity">
    <text evidence="3">Belongs to the alpha-ketoglutarate dehydrogenase family.</text>
</comment>
<evidence type="ECO:0000256" key="7">
    <source>
        <dbReference type="ARBA" id="ARBA00023052"/>
    </source>
</evidence>
<dbReference type="Pfam" id="PF00676">
    <property type="entry name" value="E1_dh"/>
    <property type="match status" value="1"/>
</dbReference>
<protein>
    <recommendedName>
        <fullName evidence="5">2-oxoglutarate dehydrogenase E1 component</fullName>
        <ecNumber evidence="4">1.2.4.2</ecNumber>
    </recommendedName>
    <alternativeName>
        <fullName evidence="8">Alpha-ketoglutarate dehydrogenase</fullName>
    </alternativeName>
</protein>
<dbReference type="FunFam" id="1.10.287.1150:FF:000004">
    <property type="entry name" value="2-oxoglutarate dehydrogenase E1 component"/>
    <property type="match status" value="1"/>
</dbReference>
<dbReference type="Gene3D" id="3.40.50.12470">
    <property type="match status" value="1"/>
</dbReference>
<dbReference type="SMART" id="SM00861">
    <property type="entry name" value="Transket_pyr"/>
    <property type="match status" value="1"/>
</dbReference>
<evidence type="ECO:0000313" key="10">
    <source>
        <dbReference type="EMBL" id="BAW81034.1"/>
    </source>
</evidence>
<dbReference type="Gene3D" id="1.10.287.1150">
    <property type="entry name" value="TPP helical domain"/>
    <property type="match status" value="1"/>
</dbReference>
<evidence type="ECO:0000259" key="9">
    <source>
        <dbReference type="SMART" id="SM00861"/>
    </source>
</evidence>
<dbReference type="PIRSF" id="PIRSF000157">
    <property type="entry name" value="Oxoglu_dh_E1"/>
    <property type="match status" value="1"/>
</dbReference>
<dbReference type="InterPro" id="IPR042179">
    <property type="entry name" value="KGD_C_sf"/>
</dbReference>